<reference evidence="1" key="1">
    <citation type="submission" date="2020-10" db="EMBL/GenBank/DDBJ databases">
        <authorList>
            <person name="Castelo-Branco R."/>
            <person name="Eusebio N."/>
            <person name="Adriana R."/>
            <person name="Vieira A."/>
            <person name="Brugerolle De Fraissinette N."/>
            <person name="Rezende De Castro R."/>
            <person name="Schneider M.P."/>
            <person name="Vasconcelos V."/>
            <person name="Leao P.N."/>
        </authorList>
    </citation>
    <scope>NUCLEOTIDE SEQUENCE</scope>
    <source>
        <strain evidence="1">LEGE 06105</strain>
    </source>
</reference>
<dbReference type="EMBL" id="JADEWL010000015">
    <property type="protein sequence ID" value="MBE9212472.1"/>
    <property type="molecule type" value="Genomic_DNA"/>
</dbReference>
<protein>
    <submittedName>
        <fullName evidence="1">Uncharacterized protein</fullName>
    </submittedName>
</protein>
<evidence type="ECO:0000313" key="1">
    <source>
        <dbReference type="EMBL" id="MBE9212472.1"/>
    </source>
</evidence>
<organism evidence="1 2">
    <name type="scientific">Plectonema cf. radiosum LEGE 06105</name>
    <dbReference type="NCBI Taxonomy" id="945769"/>
    <lineage>
        <taxon>Bacteria</taxon>
        <taxon>Bacillati</taxon>
        <taxon>Cyanobacteriota</taxon>
        <taxon>Cyanophyceae</taxon>
        <taxon>Oscillatoriophycideae</taxon>
        <taxon>Oscillatoriales</taxon>
        <taxon>Microcoleaceae</taxon>
        <taxon>Plectonema</taxon>
    </lineage>
</organism>
<dbReference type="Proteomes" id="UP000620559">
    <property type="component" value="Unassembled WGS sequence"/>
</dbReference>
<evidence type="ECO:0000313" key="2">
    <source>
        <dbReference type="Proteomes" id="UP000620559"/>
    </source>
</evidence>
<proteinExistence type="predicted"/>
<accession>A0A8J7K1Y8</accession>
<name>A0A8J7K1Y8_9CYAN</name>
<dbReference type="RefSeq" id="WP_193918463.1">
    <property type="nucleotide sequence ID" value="NZ_JADEWL010000015.1"/>
</dbReference>
<sequence length="1010" mass="116634">MNILQSGNNELVYVDYSDLLDKILQVLRNPQHENIFKISTCKQRLLININHVANQVAILAINSPLGASSNSAKTATVNFSPGFAEQFPVQIREIKDCLEDLLAFQVEQHSLSIQQFIEDLTTDLQRFKGNSSSLDFSYAFGSYNNLQKQRLTVLGKNEKGKELLRFHKLTISVQKTKEFDEQLRAGLEKYIKAEFGDKSEAEREDLSYILDDLYQDKDKLESDFYKLKQIIDRETLGKLKKQAQINYLEFLHENLNVDTGSNNAQAVVYLQDTIRRLRLVDEYINNINKADGDYLVSYAGVSLNYRDIFSRGEAFDSLPIIPKVEGYLGETKDEEKGEIQFIFGLKLKFDGKVQAYGGRNVFEYYLNLLNPDSKEHQDELNDELQQKSFASKILRIVFLYYLMFAYRPNSSTDVSNQNPELEYNPIPVFDQKVIPILKGDDDEAKRNLFRGMLKGFEKYDIQNKITILKQSLTNLIKSKRNFPTREYPLHLSVGKSILEKDIEEIFNQNTFFKSVLRGNPKQLLKYISIGEASTKINTLCSLPAKITINDIHYASSDECQSFNMEYDITNIRALPVLFLPFQDKKCQDVYNQSLKHRKLILFPYRLEDNQLDSQQLFIYNFSFSLLVYISLKVFLPEKPKLFIPILRLHLHNKEDNTTIEKFIVSLSKVLSHLLNEEHRSNSQGIDIRNLKYKLPNVFSSLYSVLPKKFTFNHGLESPQEVNNLVIIIVSSRESDRSWKGSQKISNVMGEILGFTCQNGVIKIKLIKTFSDNYQQQQLFTHPTVVIDEVAKLYQQGYKRFIYIAKAPYTSSLYMTQKDEDDGLFFMSREVIRAFKAKHDNIKIYPMFFDKYYASKFPGKIGVNSLYIQDTVELSSLVDDPSKKSVVFFNLFNGVTIGKGAERNYNGVISYATFANIYKGILDDEDIYKGLIFNGTLKNEILQLLTLFHFSRYEKAQDINVKLNPYENLIGDESVGTLCLFNHMRGKSFFNSLAFLTEVKKILNVRESDLR</sequence>
<comment type="caution">
    <text evidence="1">The sequence shown here is derived from an EMBL/GenBank/DDBJ whole genome shotgun (WGS) entry which is preliminary data.</text>
</comment>
<keyword evidence="2" id="KW-1185">Reference proteome</keyword>
<gene>
    <name evidence="1" type="ORF">IQ247_07055</name>
</gene>
<dbReference type="AlphaFoldDB" id="A0A8J7K1Y8"/>